<sequence>MNLELFSYASPAIQIHAIGAVGALFLGLSLLLLPRGRSAHRILGITTAILLAITAVSAMFIMHLNHGWPSFIHIFVPITFMGLFGVAMGIAKRDWKRHKQAARGLIFGALLIPGAIAFMPGRLLHAMFFGGNWG</sequence>
<dbReference type="Proteomes" id="UP001596303">
    <property type="component" value="Unassembled WGS sequence"/>
</dbReference>
<evidence type="ECO:0000256" key="1">
    <source>
        <dbReference type="SAM" id="Phobius"/>
    </source>
</evidence>
<evidence type="ECO:0000313" key="2">
    <source>
        <dbReference type="EMBL" id="MFC6199231.1"/>
    </source>
</evidence>
<feature type="transmembrane region" description="Helical" evidence="1">
    <location>
        <begin position="103"/>
        <end position="124"/>
    </location>
</feature>
<protein>
    <recommendedName>
        <fullName evidence="4">DUF2306 domain-containing protein</fullName>
    </recommendedName>
</protein>
<reference evidence="3" key="1">
    <citation type="journal article" date="2019" name="Int. J. Syst. Evol. Microbiol.">
        <title>The Global Catalogue of Microorganisms (GCM) 10K type strain sequencing project: providing services to taxonomists for standard genome sequencing and annotation.</title>
        <authorList>
            <consortium name="The Broad Institute Genomics Platform"/>
            <consortium name="The Broad Institute Genome Sequencing Center for Infectious Disease"/>
            <person name="Wu L."/>
            <person name="Ma J."/>
        </authorList>
    </citation>
    <scope>NUCLEOTIDE SEQUENCE [LARGE SCALE GENOMIC DNA]</scope>
    <source>
        <strain evidence="3">CGMCC-1.15741</strain>
    </source>
</reference>
<comment type="caution">
    <text evidence="2">The sequence shown here is derived from an EMBL/GenBank/DDBJ whole genome shotgun (WGS) entry which is preliminary data.</text>
</comment>
<keyword evidence="1" id="KW-0812">Transmembrane</keyword>
<keyword evidence="3" id="KW-1185">Reference proteome</keyword>
<proteinExistence type="predicted"/>
<evidence type="ECO:0008006" key="4">
    <source>
        <dbReference type="Google" id="ProtNLM"/>
    </source>
</evidence>
<dbReference type="RefSeq" id="WP_377380102.1">
    <property type="nucleotide sequence ID" value="NZ_JBHSSW010000028.1"/>
</dbReference>
<feature type="transmembrane region" description="Helical" evidence="1">
    <location>
        <begin position="42"/>
        <end position="64"/>
    </location>
</feature>
<feature type="transmembrane region" description="Helical" evidence="1">
    <location>
        <begin position="12"/>
        <end position="33"/>
    </location>
</feature>
<dbReference type="EMBL" id="JBHSSW010000028">
    <property type="protein sequence ID" value="MFC6199231.1"/>
    <property type="molecule type" value="Genomic_DNA"/>
</dbReference>
<feature type="transmembrane region" description="Helical" evidence="1">
    <location>
        <begin position="70"/>
        <end position="91"/>
    </location>
</feature>
<keyword evidence="1" id="KW-0472">Membrane</keyword>
<keyword evidence="1" id="KW-1133">Transmembrane helix</keyword>
<organism evidence="2 3">
    <name type="scientific">Ponticaulis profundi</name>
    <dbReference type="NCBI Taxonomy" id="2665222"/>
    <lineage>
        <taxon>Bacteria</taxon>
        <taxon>Pseudomonadati</taxon>
        <taxon>Pseudomonadota</taxon>
        <taxon>Alphaproteobacteria</taxon>
        <taxon>Hyphomonadales</taxon>
        <taxon>Hyphomonadaceae</taxon>
        <taxon>Ponticaulis</taxon>
    </lineage>
</organism>
<evidence type="ECO:0000313" key="3">
    <source>
        <dbReference type="Proteomes" id="UP001596303"/>
    </source>
</evidence>
<accession>A0ABW1SC18</accession>
<gene>
    <name evidence="2" type="ORF">ACFQDM_14185</name>
</gene>
<name>A0ABW1SC18_9PROT</name>